<name>A0ABP3RZ73_9CAUL</name>
<evidence type="ECO:0000256" key="2">
    <source>
        <dbReference type="ARBA" id="ARBA00023239"/>
    </source>
</evidence>
<dbReference type="CDD" id="cd06558">
    <property type="entry name" value="crotonase-like"/>
    <property type="match status" value="1"/>
</dbReference>
<comment type="caution">
    <text evidence="3">The sequence shown here is derived from an EMBL/GenBank/DDBJ whole genome shotgun (WGS) entry which is preliminary data.</text>
</comment>
<sequence length="317" mass="34312">MGARDHALCGTGQTVIATSTRAINHSSLTTNHFARTGSLRFVSAASFRHSRPMTLIRTERRGAIELWTLDRPDRLNALPDLEDGEAFAAACERVNADLSVRCVVLTGAGRAFSAGGDLKAMRERRDLFEGSGAEIRERYRRVVHRIVRSLYGLEVPLVSAVNGPAMGLGCDIAGLGDIRIASETASFGVPFLKLGILPGDGGAWLMPRNVGYARAAEMLFTSRVLDAQTAMEWGLVSRVVAPERLMDEAMAIAGDIAAQAPHALRMTKALLRQGRDATFDQILEMTAAMQALAHLTEDHLEGVSASLEKRRGTFEGR</sequence>
<gene>
    <name evidence="3" type="ORF">GCM10009422_11860</name>
</gene>
<dbReference type="InterPro" id="IPR001753">
    <property type="entry name" value="Enoyl-CoA_hydra/iso"/>
</dbReference>
<organism evidence="3 4">
    <name type="scientific">Brevundimonas kwangchunensis</name>
    <dbReference type="NCBI Taxonomy" id="322163"/>
    <lineage>
        <taxon>Bacteria</taxon>
        <taxon>Pseudomonadati</taxon>
        <taxon>Pseudomonadota</taxon>
        <taxon>Alphaproteobacteria</taxon>
        <taxon>Caulobacterales</taxon>
        <taxon>Caulobacteraceae</taxon>
        <taxon>Brevundimonas</taxon>
    </lineage>
</organism>
<evidence type="ECO:0000313" key="4">
    <source>
        <dbReference type="Proteomes" id="UP001501352"/>
    </source>
</evidence>
<keyword evidence="4" id="KW-1185">Reference proteome</keyword>
<evidence type="ECO:0000313" key="3">
    <source>
        <dbReference type="EMBL" id="GAA0618161.1"/>
    </source>
</evidence>
<dbReference type="Gene3D" id="1.10.12.10">
    <property type="entry name" value="Lyase 2-enoyl-coa Hydratase, Chain A, domain 2"/>
    <property type="match status" value="1"/>
</dbReference>
<dbReference type="InterPro" id="IPR029045">
    <property type="entry name" value="ClpP/crotonase-like_dom_sf"/>
</dbReference>
<keyword evidence="2" id="KW-0456">Lyase</keyword>
<dbReference type="NCBIfam" id="NF006699">
    <property type="entry name" value="PRK09245.1"/>
    <property type="match status" value="1"/>
</dbReference>
<dbReference type="Proteomes" id="UP001501352">
    <property type="component" value="Unassembled WGS sequence"/>
</dbReference>
<protein>
    <submittedName>
        <fullName evidence="3">Crotonase/enoyl-CoA hydratase family protein</fullName>
    </submittedName>
</protein>
<dbReference type="InterPro" id="IPR014748">
    <property type="entry name" value="Enoyl-CoA_hydra_C"/>
</dbReference>
<dbReference type="EMBL" id="BAAAGA010000002">
    <property type="protein sequence ID" value="GAA0618161.1"/>
    <property type="molecule type" value="Genomic_DNA"/>
</dbReference>
<reference evidence="4" key="1">
    <citation type="journal article" date="2019" name="Int. J. Syst. Evol. Microbiol.">
        <title>The Global Catalogue of Microorganisms (GCM) 10K type strain sequencing project: providing services to taxonomists for standard genome sequencing and annotation.</title>
        <authorList>
            <consortium name="The Broad Institute Genomics Platform"/>
            <consortium name="The Broad Institute Genome Sequencing Center for Infectious Disease"/>
            <person name="Wu L."/>
            <person name="Ma J."/>
        </authorList>
    </citation>
    <scope>NUCLEOTIDE SEQUENCE [LARGE SCALE GENOMIC DNA]</scope>
    <source>
        <strain evidence="4">JCM 12928</strain>
    </source>
</reference>
<evidence type="ECO:0000256" key="1">
    <source>
        <dbReference type="ARBA" id="ARBA00005254"/>
    </source>
</evidence>
<dbReference type="Gene3D" id="3.90.226.10">
    <property type="entry name" value="2-enoyl-CoA Hydratase, Chain A, domain 1"/>
    <property type="match status" value="1"/>
</dbReference>
<accession>A0ABP3RZ73</accession>
<comment type="similarity">
    <text evidence="1">Belongs to the enoyl-CoA hydratase/isomerase family.</text>
</comment>
<dbReference type="PANTHER" id="PTHR11941">
    <property type="entry name" value="ENOYL-COA HYDRATASE-RELATED"/>
    <property type="match status" value="1"/>
</dbReference>
<proteinExistence type="inferred from homology"/>
<dbReference type="PANTHER" id="PTHR11941:SF54">
    <property type="entry name" value="ENOYL-COA HYDRATASE, MITOCHONDRIAL"/>
    <property type="match status" value="1"/>
</dbReference>
<dbReference type="Pfam" id="PF00378">
    <property type="entry name" value="ECH_1"/>
    <property type="match status" value="1"/>
</dbReference>
<dbReference type="SUPFAM" id="SSF52096">
    <property type="entry name" value="ClpP/crotonase"/>
    <property type="match status" value="1"/>
</dbReference>